<evidence type="ECO:0000256" key="3">
    <source>
        <dbReference type="PROSITE-ProRule" id="PRU00023"/>
    </source>
</evidence>
<evidence type="ECO:0000256" key="1">
    <source>
        <dbReference type="ARBA" id="ARBA00022737"/>
    </source>
</evidence>
<accession>A0A2T4AE06</accession>
<protein>
    <submittedName>
        <fullName evidence="4">Uncharacterized protein</fullName>
    </submittedName>
</protein>
<dbReference type="AlphaFoldDB" id="A0A2T4AE06"/>
<dbReference type="SUPFAM" id="SSF48403">
    <property type="entry name" value="Ankyrin repeat"/>
    <property type="match status" value="1"/>
</dbReference>
<dbReference type="STRING" id="983964.A0A2T4AE06"/>
<dbReference type="RefSeq" id="XP_024774953.1">
    <property type="nucleotide sequence ID" value="XM_024915415.1"/>
</dbReference>
<evidence type="ECO:0000313" key="4">
    <source>
        <dbReference type="EMBL" id="PTB55276.1"/>
    </source>
</evidence>
<dbReference type="PANTHER" id="PTHR24198:SF165">
    <property type="entry name" value="ANKYRIN REPEAT-CONTAINING PROTEIN-RELATED"/>
    <property type="match status" value="1"/>
</dbReference>
<dbReference type="InterPro" id="IPR002110">
    <property type="entry name" value="Ankyrin_rpt"/>
</dbReference>
<dbReference type="Proteomes" id="UP000241690">
    <property type="component" value="Unassembled WGS sequence"/>
</dbReference>
<keyword evidence="1" id="KW-0677">Repeat</keyword>
<keyword evidence="2 3" id="KW-0040">ANK repeat</keyword>
<reference evidence="4 5" key="1">
    <citation type="submission" date="2016-07" db="EMBL/GenBank/DDBJ databases">
        <title>Multiple horizontal gene transfer events from other fungi enriched the ability of initially mycotrophic Trichoderma (Ascomycota) to feed on dead plant biomass.</title>
        <authorList>
            <consortium name="DOE Joint Genome Institute"/>
            <person name="Aerts A."/>
            <person name="Atanasova L."/>
            <person name="Chenthamara K."/>
            <person name="Zhang J."/>
            <person name="Grujic M."/>
            <person name="Henrissat B."/>
            <person name="Kuo A."/>
            <person name="Salamov A."/>
            <person name="Lipzen A."/>
            <person name="Labutti K."/>
            <person name="Barry K."/>
            <person name="Miao Y."/>
            <person name="Rahimi M.J."/>
            <person name="Shen Q."/>
            <person name="Grigoriev I.V."/>
            <person name="Kubicek C.P."/>
            <person name="Druzhinina I.S."/>
        </authorList>
    </citation>
    <scope>NUCLEOTIDE SEQUENCE [LARGE SCALE GENOMIC DNA]</scope>
    <source>
        <strain evidence="4 5">CBS 226.95</strain>
    </source>
</reference>
<keyword evidence="5" id="KW-1185">Reference proteome</keyword>
<gene>
    <name evidence="4" type="ORF">M431DRAFT_46902</name>
</gene>
<sequence>LLANDEVDVNAKNETGQTPLLYAIQEGYSAIVELLLAKSGIDANAMDQYGHSPLELAIRY</sequence>
<name>A0A2T4AE06_TRIHA</name>
<dbReference type="PROSITE" id="PS50088">
    <property type="entry name" value="ANK_REPEAT"/>
    <property type="match status" value="1"/>
</dbReference>
<feature type="non-terminal residue" evidence="4">
    <location>
        <position position="60"/>
    </location>
</feature>
<proteinExistence type="predicted"/>
<dbReference type="PROSITE" id="PS50297">
    <property type="entry name" value="ANK_REP_REGION"/>
    <property type="match status" value="1"/>
</dbReference>
<feature type="non-terminal residue" evidence="4">
    <location>
        <position position="1"/>
    </location>
</feature>
<dbReference type="InterPro" id="IPR036770">
    <property type="entry name" value="Ankyrin_rpt-contain_sf"/>
</dbReference>
<evidence type="ECO:0000256" key="2">
    <source>
        <dbReference type="ARBA" id="ARBA00023043"/>
    </source>
</evidence>
<dbReference type="EMBL" id="KZ679680">
    <property type="protein sequence ID" value="PTB55276.1"/>
    <property type="molecule type" value="Genomic_DNA"/>
</dbReference>
<organism evidence="4 5">
    <name type="scientific">Trichoderma harzianum CBS 226.95</name>
    <dbReference type="NCBI Taxonomy" id="983964"/>
    <lineage>
        <taxon>Eukaryota</taxon>
        <taxon>Fungi</taxon>
        <taxon>Dikarya</taxon>
        <taxon>Ascomycota</taxon>
        <taxon>Pezizomycotina</taxon>
        <taxon>Sordariomycetes</taxon>
        <taxon>Hypocreomycetidae</taxon>
        <taxon>Hypocreales</taxon>
        <taxon>Hypocreaceae</taxon>
        <taxon>Trichoderma</taxon>
    </lineage>
</organism>
<dbReference type="GeneID" id="36623983"/>
<dbReference type="PANTHER" id="PTHR24198">
    <property type="entry name" value="ANKYRIN REPEAT AND PROTEIN KINASE DOMAIN-CONTAINING PROTEIN"/>
    <property type="match status" value="1"/>
</dbReference>
<dbReference type="Pfam" id="PF12796">
    <property type="entry name" value="Ank_2"/>
    <property type="match status" value="1"/>
</dbReference>
<evidence type="ECO:0000313" key="5">
    <source>
        <dbReference type="Proteomes" id="UP000241690"/>
    </source>
</evidence>
<dbReference type="Gene3D" id="1.25.40.20">
    <property type="entry name" value="Ankyrin repeat-containing domain"/>
    <property type="match status" value="1"/>
</dbReference>
<feature type="repeat" description="ANK" evidence="3">
    <location>
        <begin position="15"/>
        <end position="48"/>
    </location>
</feature>